<evidence type="ECO:0000313" key="2">
    <source>
        <dbReference type="EMBL" id="KIW38422.1"/>
    </source>
</evidence>
<organism evidence="2 3">
    <name type="scientific">Exophiala oligosperma</name>
    <dbReference type="NCBI Taxonomy" id="215243"/>
    <lineage>
        <taxon>Eukaryota</taxon>
        <taxon>Fungi</taxon>
        <taxon>Dikarya</taxon>
        <taxon>Ascomycota</taxon>
        <taxon>Pezizomycotina</taxon>
        <taxon>Eurotiomycetes</taxon>
        <taxon>Chaetothyriomycetidae</taxon>
        <taxon>Chaetothyriales</taxon>
        <taxon>Herpotrichiellaceae</taxon>
        <taxon>Exophiala</taxon>
    </lineage>
</organism>
<sequence length="59" mass="6446">MDVANGNEEVEPEYNNGHLPNSPSNNTDVNSIEYYENRPEDLASIVPVGSEGARVKLLS</sequence>
<dbReference type="EMBL" id="KN847341">
    <property type="protein sequence ID" value="KIW38422.1"/>
    <property type="molecule type" value="Genomic_DNA"/>
</dbReference>
<dbReference type="AlphaFoldDB" id="A0A0D2BLV4"/>
<reference evidence="2 3" key="1">
    <citation type="submission" date="2015-01" db="EMBL/GenBank/DDBJ databases">
        <title>The Genome Sequence of Exophiala oligosperma CBS72588.</title>
        <authorList>
            <consortium name="The Broad Institute Genomics Platform"/>
            <person name="Cuomo C."/>
            <person name="de Hoog S."/>
            <person name="Gorbushina A."/>
            <person name="Stielow B."/>
            <person name="Teixiera M."/>
            <person name="Abouelleil A."/>
            <person name="Chapman S.B."/>
            <person name="Priest M."/>
            <person name="Young S.K."/>
            <person name="Wortman J."/>
            <person name="Nusbaum C."/>
            <person name="Birren B."/>
        </authorList>
    </citation>
    <scope>NUCLEOTIDE SEQUENCE [LARGE SCALE GENOMIC DNA]</scope>
    <source>
        <strain evidence="2 3">CBS 72588</strain>
    </source>
</reference>
<dbReference type="Proteomes" id="UP000053342">
    <property type="component" value="Unassembled WGS sequence"/>
</dbReference>
<evidence type="ECO:0000256" key="1">
    <source>
        <dbReference type="SAM" id="MobiDB-lite"/>
    </source>
</evidence>
<protein>
    <submittedName>
        <fullName evidence="2">Uncharacterized protein</fullName>
    </submittedName>
</protein>
<name>A0A0D2BLV4_9EURO</name>
<proteinExistence type="predicted"/>
<dbReference type="RefSeq" id="XP_016258638.1">
    <property type="nucleotide sequence ID" value="XM_016410831.1"/>
</dbReference>
<feature type="compositionally biased region" description="Polar residues" evidence="1">
    <location>
        <begin position="18"/>
        <end position="30"/>
    </location>
</feature>
<gene>
    <name evidence="2" type="ORF">PV06_09386</name>
</gene>
<accession>A0A0D2BLV4</accession>
<keyword evidence="3" id="KW-1185">Reference proteome</keyword>
<dbReference type="HOGENOM" id="CLU_2960747_0_0_1"/>
<evidence type="ECO:0000313" key="3">
    <source>
        <dbReference type="Proteomes" id="UP000053342"/>
    </source>
</evidence>
<dbReference type="OrthoDB" id="10359745at2759"/>
<feature type="region of interest" description="Disordered" evidence="1">
    <location>
        <begin position="1"/>
        <end position="31"/>
    </location>
</feature>
<dbReference type="GeneID" id="27361460"/>
<dbReference type="VEuPathDB" id="FungiDB:PV06_09386"/>